<sequence>MGSGHGCPSAPELHFLGWATPLAELNNNTLPSGLNLSYWLPATNTTEKGAFLVIHITWRSDYTTKLTAVYLALRARGGGDWNLTSEVTDKVGAIIT</sequence>
<feature type="domain" description="Peptidase M11 gametolysin" evidence="1">
    <location>
        <begin position="1"/>
        <end position="91"/>
    </location>
</feature>
<dbReference type="Proteomes" id="UP000075714">
    <property type="component" value="Unassembled WGS sequence"/>
</dbReference>
<accession>A0A150FYD2</accession>
<gene>
    <name evidence="2" type="ORF">GPECTOR_183g266</name>
</gene>
<dbReference type="InterPro" id="IPR008752">
    <property type="entry name" value="Peptidase_M11"/>
</dbReference>
<dbReference type="Pfam" id="PF05548">
    <property type="entry name" value="Peptidase_M11"/>
    <property type="match status" value="1"/>
</dbReference>
<organism evidence="2 3">
    <name type="scientific">Gonium pectorale</name>
    <name type="common">Green alga</name>
    <dbReference type="NCBI Taxonomy" id="33097"/>
    <lineage>
        <taxon>Eukaryota</taxon>
        <taxon>Viridiplantae</taxon>
        <taxon>Chlorophyta</taxon>
        <taxon>core chlorophytes</taxon>
        <taxon>Chlorophyceae</taxon>
        <taxon>CS clade</taxon>
        <taxon>Chlamydomonadales</taxon>
        <taxon>Volvocaceae</taxon>
        <taxon>Gonium</taxon>
    </lineage>
</organism>
<protein>
    <recommendedName>
        <fullName evidence="1">Peptidase M11 gametolysin domain-containing protein</fullName>
    </recommendedName>
</protein>
<dbReference type="STRING" id="33097.A0A150FYD2"/>
<evidence type="ECO:0000313" key="2">
    <source>
        <dbReference type="EMBL" id="KXZ42205.1"/>
    </source>
</evidence>
<evidence type="ECO:0000259" key="1">
    <source>
        <dbReference type="Pfam" id="PF05548"/>
    </source>
</evidence>
<name>A0A150FYD2_GONPE</name>
<proteinExistence type="predicted"/>
<comment type="caution">
    <text evidence="2">The sequence shown here is derived from an EMBL/GenBank/DDBJ whole genome shotgun (WGS) entry which is preliminary data.</text>
</comment>
<keyword evidence="3" id="KW-1185">Reference proteome</keyword>
<dbReference type="EMBL" id="LSYV01000183">
    <property type="protein sequence ID" value="KXZ42205.1"/>
    <property type="molecule type" value="Genomic_DNA"/>
</dbReference>
<dbReference type="AlphaFoldDB" id="A0A150FYD2"/>
<evidence type="ECO:0000313" key="3">
    <source>
        <dbReference type="Proteomes" id="UP000075714"/>
    </source>
</evidence>
<reference evidence="3" key="1">
    <citation type="journal article" date="2016" name="Nat. Commun.">
        <title>The Gonium pectorale genome demonstrates co-option of cell cycle regulation during the evolution of multicellularity.</title>
        <authorList>
            <person name="Hanschen E.R."/>
            <person name="Marriage T.N."/>
            <person name="Ferris P.J."/>
            <person name="Hamaji T."/>
            <person name="Toyoda A."/>
            <person name="Fujiyama A."/>
            <person name="Neme R."/>
            <person name="Noguchi H."/>
            <person name="Minakuchi Y."/>
            <person name="Suzuki M."/>
            <person name="Kawai-Toyooka H."/>
            <person name="Smith D.R."/>
            <person name="Sparks H."/>
            <person name="Anderson J."/>
            <person name="Bakaric R."/>
            <person name="Luria V."/>
            <person name="Karger A."/>
            <person name="Kirschner M.W."/>
            <person name="Durand P.M."/>
            <person name="Michod R.E."/>
            <person name="Nozaki H."/>
            <person name="Olson B.J."/>
        </authorList>
    </citation>
    <scope>NUCLEOTIDE SEQUENCE [LARGE SCALE GENOMIC DNA]</scope>
    <source>
        <strain evidence="3">NIES-2863</strain>
    </source>
</reference>